<dbReference type="EMBL" id="JAUYZK010000018">
    <property type="protein sequence ID" value="MDP2539807.1"/>
    <property type="molecule type" value="Genomic_DNA"/>
</dbReference>
<sequence>MIKNTLINQISKIKFVQKIFKGKATILMLHRISPLNHQKIPANENMKVSPEFLEDFIIKAKSQGYRFISVDSMYEGLMNNTLEEKSLIVTIDDGYKDNLEFGYPIFKKHQIPFCIYVCTSFPENTHNMWWFALEDYLLKNNRVNLLGEFLNISSKESKQEAFLKFREIIIANSNNYEDATGIMNQLGIFYDPRDYDRLALKYEEIRTLLKDELVTIGNHTHTHPIFSNLAQEEIIADIKKANSAFKTHLNHTPKHFAYPFGSRIEVKKEHFELLKILGFKTAVTTRNGHIYPQHKNFMTCLPRVFVTENFELQSTFRLRKKIIITD</sequence>
<accession>A0AA90PK93</accession>
<keyword evidence="6" id="KW-1185">Reference proteome</keyword>
<dbReference type="RefSeq" id="WP_305517713.1">
    <property type="nucleotide sequence ID" value="NZ_JAUPEV010000016.1"/>
</dbReference>
<dbReference type="AlphaFoldDB" id="A0AA90PK93"/>
<dbReference type="InterPro" id="IPR011330">
    <property type="entry name" value="Glyco_hydro/deAcase_b/a-brl"/>
</dbReference>
<dbReference type="EMBL" id="JAUPEV010000016">
    <property type="protein sequence ID" value="MDO7253875.1"/>
    <property type="molecule type" value="Genomic_DNA"/>
</dbReference>
<dbReference type="InterPro" id="IPR051398">
    <property type="entry name" value="Polysacch_Deacetylase"/>
</dbReference>
<dbReference type="PROSITE" id="PS51677">
    <property type="entry name" value="NODB"/>
    <property type="match status" value="1"/>
</dbReference>
<dbReference type="PANTHER" id="PTHR34216:SF7">
    <property type="entry name" value="POLY-BETA-1,6-N-ACETYL-D-GLUCOSAMINE N-DEACETYLASE"/>
    <property type="match status" value="1"/>
</dbReference>
<evidence type="ECO:0000313" key="3">
    <source>
        <dbReference type="EMBL" id="MDO7253875.1"/>
    </source>
</evidence>
<dbReference type="Gene3D" id="3.20.20.370">
    <property type="entry name" value="Glycoside hydrolase/deacetylase"/>
    <property type="match status" value="1"/>
</dbReference>
<evidence type="ECO:0000259" key="2">
    <source>
        <dbReference type="PROSITE" id="PS51677"/>
    </source>
</evidence>
<reference evidence="3 5" key="3">
    <citation type="journal article" date="2024" name="Syst. Appl. Microbiol.">
        <title>Helicobacter cappadocius sp. nov., from lizards: The first psychrotrophic Helicobacter species.</title>
        <authorList>
            <person name="Aydin F."/>
            <person name="Tarhane S."/>
            <person name="Karakaya E."/>
            <person name="Abay S."/>
            <person name="Kayman T."/>
            <person name="Guran O."/>
            <person name="Bozkurt E."/>
            <person name="Uzum N."/>
            <person name="Avci A."/>
            <person name="Olgun K."/>
            <person name="Jablonski D."/>
            <person name="Guran C."/>
            <person name="Burcin Saticioglu I."/>
        </authorList>
    </citation>
    <scope>NUCLEOTIDE SEQUENCE [LARGE SCALE GENOMIC DNA]</scope>
    <source>
        <strain evidence="3">Faydin-H75</strain>
        <strain evidence="5">faydin-H76</strain>
    </source>
</reference>
<dbReference type="Proteomes" id="UP001177258">
    <property type="component" value="Unassembled WGS sequence"/>
</dbReference>
<dbReference type="PANTHER" id="PTHR34216">
    <property type="match status" value="1"/>
</dbReference>
<comment type="caution">
    <text evidence="4">The sequence shown here is derived from an EMBL/GenBank/DDBJ whole genome shotgun (WGS) entry which is preliminary data.</text>
</comment>
<evidence type="ECO:0000256" key="1">
    <source>
        <dbReference type="ARBA" id="ARBA00022729"/>
    </source>
</evidence>
<evidence type="ECO:0000313" key="6">
    <source>
        <dbReference type="Proteomes" id="UP001240777"/>
    </source>
</evidence>
<keyword evidence="1" id="KW-0732">Signal</keyword>
<dbReference type="GO" id="GO:0005975">
    <property type="term" value="P:carbohydrate metabolic process"/>
    <property type="evidence" value="ECO:0007669"/>
    <property type="project" value="InterPro"/>
</dbReference>
<proteinExistence type="predicted"/>
<reference evidence="3" key="2">
    <citation type="submission" date="2023-07" db="EMBL/GenBank/DDBJ databases">
        <authorList>
            <person name="Aydin F."/>
            <person name="Tarhane S."/>
            <person name="Saticioglu I.B."/>
            <person name="Karakaya E."/>
            <person name="Abay S."/>
            <person name="Guran O."/>
            <person name="Bozkurt E."/>
            <person name="Uzum N."/>
            <person name="Olgun K."/>
            <person name="Jablonski D."/>
        </authorList>
    </citation>
    <scope>NUCLEOTIDE SEQUENCE</scope>
    <source>
        <strain evidence="3">Faydin-H75</strain>
    </source>
</reference>
<dbReference type="GO" id="GO:0016810">
    <property type="term" value="F:hydrolase activity, acting on carbon-nitrogen (but not peptide) bonds"/>
    <property type="evidence" value="ECO:0007669"/>
    <property type="project" value="InterPro"/>
</dbReference>
<dbReference type="InterPro" id="IPR002509">
    <property type="entry name" value="NODB_dom"/>
</dbReference>
<evidence type="ECO:0000313" key="5">
    <source>
        <dbReference type="Proteomes" id="UP001177258"/>
    </source>
</evidence>
<gene>
    <name evidence="3" type="ORF">Q5I04_08160</name>
    <name evidence="4" type="ORF">Q5I06_08480</name>
</gene>
<reference evidence="4 6" key="1">
    <citation type="submission" date="2023-07" db="EMBL/GenBank/DDBJ databases">
        <title>Unpublished Manusciprt.</title>
        <authorList>
            <person name="Aydin F."/>
            <person name="Tarhane S."/>
            <person name="Saticioglu I.B."/>
            <person name="Karakaya E."/>
            <person name="Abay S."/>
            <person name="Guran O."/>
            <person name="Bozkurt E."/>
            <person name="Uzum N."/>
            <person name="Olgun K."/>
            <person name="Jablonski D."/>
        </authorList>
    </citation>
    <scope>NUCLEOTIDE SEQUENCE</scope>
    <source>
        <strain evidence="6">faydin-H75</strain>
        <strain evidence="4">Faydin-H76</strain>
    </source>
</reference>
<feature type="domain" description="NodB homology" evidence="2">
    <location>
        <begin position="85"/>
        <end position="326"/>
    </location>
</feature>
<organism evidence="4 5">
    <name type="scientific">Helicobacter cappadocius</name>
    <dbReference type="NCBI Taxonomy" id="3063998"/>
    <lineage>
        <taxon>Bacteria</taxon>
        <taxon>Pseudomonadati</taxon>
        <taxon>Campylobacterota</taxon>
        <taxon>Epsilonproteobacteria</taxon>
        <taxon>Campylobacterales</taxon>
        <taxon>Helicobacteraceae</taxon>
        <taxon>Helicobacter</taxon>
    </lineage>
</organism>
<evidence type="ECO:0000313" key="4">
    <source>
        <dbReference type="EMBL" id="MDP2539807.1"/>
    </source>
</evidence>
<protein>
    <submittedName>
        <fullName evidence="4">Polysaccharide deacetylase family protein</fullName>
    </submittedName>
</protein>
<dbReference type="Pfam" id="PF01522">
    <property type="entry name" value="Polysacc_deac_1"/>
    <property type="match status" value="1"/>
</dbReference>
<dbReference type="SUPFAM" id="SSF88713">
    <property type="entry name" value="Glycoside hydrolase/deacetylase"/>
    <property type="match status" value="1"/>
</dbReference>
<name>A0AA90PK93_9HELI</name>
<dbReference type="Proteomes" id="UP001240777">
    <property type="component" value="Unassembled WGS sequence"/>
</dbReference>